<dbReference type="EMBL" id="CP042652">
    <property type="protein sequence ID" value="QKE27823.1"/>
    <property type="molecule type" value="Genomic_DNA"/>
</dbReference>
<dbReference type="EMBL" id="CP042652">
    <property type="protein sequence ID" value="QKE28453.1"/>
    <property type="molecule type" value="Genomic_DNA"/>
</dbReference>
<dbReference type="SUPFAM" id="SSF53098">
    <property type="entry name" value="Ribonuclease H-like"/>
    <property type="match status" value="1"/>
</dbReference>
<dbReference type="EMBL" id="CP042652">
    <property type="protein sequence ID" value="QKE29586.1"/>
    <property type="molecule type" value="Genomic_DNA"/>
</dbReference>
<feature type="domain" description="Tc1-like transposase DDE" evidence="1">
    <location>
        <begin position="24"/>
        <end position="167"/>
    </location>
</feature>
<dbReference type="AlphaFoldDB" id="A0A6M8EJN9"/>
<name>A0A6M8EJN9_9BACT</name>
<evidence type="ECO:0000313" key="4">
    <source>
        <dbReference type="EMBL" id="QKE27823.1"/>
    </source>
</evidence>
<evidence type="ECO:0000313" key="3">
    <source>
        <dbReference type="EMBL" id="QKE27572.1"/>
    </source>
</evidence>
<evidence type="ECO:0000313" key="2">
    <source>
        <dbReference type="EMBL" id="QKE27509.1"/>
    </source>
</evidence>
<evidence type="ECO:0000313" key="11">
    <source>
        <dbReference type="Proteomes" id="UP000503483"/>
    </source>
</evidence>
<dbReference type="KEGG" id="paco:AACT_1276"/>
<dbReference type="Pfam" id="PF13358">
    <property type="entry name" value="DDE_3"/>
    <property type="match status" value="1"/>
</dbReference>
<dbReference type="GO" id="GO:0003676">
    <property type="term" value="F:nucleic acid binding"/>
    <property type="evidence" value="ECO:0007669"/>
    <property type="project" value="InterPro"/>
</dbReference>
<dbReference type="RefSeq" id="WP_172124293.1">
    <property type="nucleotide sequence ID" value="NZ_CP042652.1"/>
</dbReference>
<dbReference type="KEGG" id="paco:AACT_0359"/>
<accession>A0A6M8EJN9</accession>
<dbReference type="KEGG" id="paco:AACT_2442"/>
<evidence type="ECO:0000313" key="5">
    <source>
        <dbReference type="EMBL" id="QKE27854.1"/>
    </source>
</evidence>
<dbReference type="Proteomes" id="UP000503483">
    <property type="component" value="Chromosome"/>
</dbReference>
<keyword evidence="11" id="KW-1185">Reference proteome</keyword>
<dbReference type="KEGG" id="paco:AACT_0618"/>
<dbReference type="EMBL" id="CP042652">
    <property type="protein sequence ID" value="QKE27572.1"/>
    <property type="molecule type" value="Genomic_DNA"/>
</dbReference>
<dbReference type="KEGG" id="paco:AACT_2497"/>
<evidence type="ECO:0000313" key="6">
    <source>
        <dbReference type="EMBL" id="QKE27864.1"/>
    </source>
</evidence>
<evidence type="ECO:0000259" key="1">
    <source>
        <dbReference type="Pfam" id="PF13358"/>
    </source>
</evidence>
<dbReference type="Gene3D" id="3.30.420.10">
    <property type="entry name" value="Ribonuclease H-like superfamily/Ribonuclease H"/>
    <property type="match status" value="1"/>
</dbReference>
<dbReference type="EMBL" id="CP042652">
    <property type="protein sequence ID" value="QKE28732.1"/>
    <property type="molecule type" value="Genomic_DNA"/>
</dbReference>
<dbReference type="EMBL" id="CP042652">
    <property type="protein sequence ID" value="QKE29536.1"/>
    <property type="molecule type" value="Genomic_DNA"/>
</dbReference>
<dbReference type="PANTHER" id="PTHR46564:SF1">
    <property type="entry name" value="TRANSPOSASE"/>
    <property type="match status" value="1"/>
</dbReference>
<dbReference type="InterPro" id="IPR012337">
    <property type="entry name" value="RNaseH-like_sf"/>
</dbReference>
<dbReference type="PANTHER" id="PTHR46564">
    <property type="entry name" value="TRANSPOSASE"/>
    <property type="match status" value="1"/>
</dbReference>
<dbReference type="InterPro" id="IPR047655">
    <property type="entry name" value="Transpos_IS630-like"/>
</dbReference>
<dbReference type="NCBIfam" id="NF033545">
    <property type="entry name" value="transpos_IS630"/>
    <property type="match status" value="1"/>
</dbReference>
<dbReference type="InterPro" id="IPR036397">
    <property type="entry name" value="RNaseH_sf"/>
</dbReference>
<protein>
    <submittedName>
        <fullName evidence="9">Transposase, IS630 family</fullName>
    </submittedName>
</protein>
<evidence type="ECO:0000313" key="7">
    <source>
        <dbReference type="EMBL" id="QKE28453.1"/>
    </source>
</evidence>
<dbReference type="EMBL" id="CP042652">
    <property type="protein sequence ID" value="QKE27864.1"/>
    <property type="molecule type" value="Genomic_DNA"/>
</dbReference>
<organism evidence="9 11">
    <name type="scientific">Arcobacter acticola</name>
    <dbReference type="NCBI Taxonomy" id="1849015"/>
    <lineage>
        <taxon>Bacteria</taxon>
        <taxon>Pseudomonadati</taxon>
        <taxon>Campylobacterota</taxon>
        <taxon>Epsilonproteobacteria</taxon>
        <taxon>Campylobacterales</taxon>
        <taxon>Arcobacteraceae</taxon>
        <taxon>Arcobacter</taxon>
    </lineage>
</organism>
<dbReference type="KEGG" id="paco:AACT_0280"/>
<evidence type="ECO:0000313" key="8">
    <source>
        <dbReference type="EMBL" id="QKE28732.1"/>
    </source>
</evidence>
<dbReference type="EMBL" id="CP042652">
    <property type="protein sequence ID" value="QKE27509.1"/>
    <property type="molecule type" value="Genomic_DNA"/>
</dbReference>
<proteinExistence type="predicted"/>
<reference evidence="9 11" key="1">
    <citation type="submission" date="2019-08" db="EMBL/GenBank/DDBJ databases">
        <title>Complete genome sequence of Arcobacter acticola.</title>
        <authorList>
            <person name="Miller W."/>
        </authorList>
    </citation>
    <scope>NUCLEOTIDE SEQUENCE [LARGE SCALE GENOMIC DNA]</scope>
    <source>
        <strain evidence="9 11">KCTC 52212</strain>
    </source>
</reference>
<dbReference type="KEGG" id="paco:AACT_1573"/>
<evidence type="ECO:0000313" key="9">
    <source>
        <dbReference type="EMBL" id="QKE29536.1"/>
    </source>
</evidence>
<gene>
    <name evidence="2" type="ORF">AACT_0280</name>
    <name evidence="3" type="ORF">AACT_0359</name>
    <name evidence="4" type="ORF">AACT_0618</name>
    <name evidence="5" type="ORF">AACT_0650</name>
    <name evidence="6" type="ORF">AACT_0661</name>
    <name evidence="7" type="ORF">AACT_1276</name>
    <name evidence="8" type="ORF">AACT_1573</name>
    <name evidence="9" type="ORF">AACT_2442</name>
    <name evidence="10" type="ORF">AACT_2497</name>
</gene>
<dbReference type="KEGG" id="paco:AACT_0661"/>
<sequence length="187" mass="21917">MNYSSKKAQILNVLSWSAKDWIDTYYFDESGFSLDSNIPYYWSPIGKPVEIPSNRFAKRINVLGFLNTKNNHLFSKTTITKVDTQVVIDFFNDFVNQITKTTVVILDNASIHTSKLFKAEIEKWEKLGLQLLFLPPYSPELNKIEILWKHMKYHYHKLEAYLSFDNLHKHVKNLLAGFGTNYDINFK</sequence>
<dbReference type="KEGG" id="paco:AACT_0650"/>
<evidence type="ECO:0000313" key="10">
    <source>
        <dbReference type="EMBL" id="QKE29586.1"/>
    </source>
</evidence>
<dbReference type="EMBL" id="CP042652">
    <property type="protein sequence ID" value="QKE27854.1"/>
    <property type="molecule type" value="Genomic_DNA"/>
</dbReference>
<dbReference type="InterPro" id="IPR038717">
    <property type="entry name" value="Tc1-like_DDE_dom"/>
</dbReference>